<proteinExistence type="predicted"/>
<evidence type="ECO:0000256" key="13">
    <source>
        <dbReference type="ARBA" id="ARBA00023098"/>
    </source>
</evidence>
<reference evidence="20 21" key="1">
    <citation type="submission" date="2019-01" db="EMBL/GenBank/DDBJ databases">
        <title>Genome Assembly of Collichthys lucidus.</title>
        <authorList>
            <person name="Cai M."/>
            <person name="Xiao S."/>
        </authorList>
    </citation>
    <scope>NUCLEOTIDE SEQUENCE [LARGE SCALE GENOMIC DNA]</scope>
    <source>
        <strain evidence="20">JT15FE1705JMU</strain>
        <tissue evidence="20">Muscle</tissue>
    </source>
</reference>
<evidence type="ECO:0000256" key="11">
    <source>
        <dbReference type="ARBA" id="ARBA00022990"/>
    </source>
</evidence>
<keyword evidence="5" id="KW-0963">Cytoplasm</keyword>
<keyword evidence="12" id="KW-0445">Lipid transport</keyword>
<dbReference type="GO" id="GO:0006869">
    <property type="term" value="P:lipid transport"/>
    <property type="evidence" value="ECO:0007669"/>
    <property type="project" value="UniProtKB-KW"/>
</dbReference>
<name>A0A4U5UZV6_COLLU</name>
<dbReference type="InterPro" id="IPR007330">
    <property type="entry name" value="MIT_dom"/>
</dbReference>
<keyword evidence="10" id="KW-0442">Lipid degradation</keyword>
<dbReference type="GO" id="GO:0005737">
    <property type="term" value="C:cytoplasm"/>
    <property type="evidence" value="ECO:0007669"/>
    <property type="project" value="UniProtKB-SubCell"/>
</dbReference>
<dbReference type="PANTHER" id="PTHR21068:SF43">
    <property type="entry name" value="SPARTIN"/>
    <property type="match status" value="1"/>
</dbReference>
<dbReference type="Proteomes" id="UP000298787">
    <property type="component" value="Chromosome 13"/>
</dbReference>
<evidence type="ECO:0000256" key="17">
    <source>
        <dbReference type="ARBA" id="ARBA00067916"/>
    </source>
</evidence>
<evidence type="ECO:0000256" key="2">
    <source>
        <dbReference type="ARBA" id="ARBA00004496"/>
    </source>
</evidence>
<dbReference type="SMART" id="SM00745">
    <property type="entry name" value="MIT"/>
    <property type="match status" value="1"/>
</dbReference>
<comment type="subunit">
    <text evidence="16">Interacts with ITCH and WWP1. Interacts (via MIT domain) with IST1; leading to the recruitment of SPART to midbodies. Interacts with MAP1LC3A and MAP1LC3C.</text>
</comment>
<dbReference type="GO" id="GO:0016042">
    <property type="term" value="P:lipid catabolic process"/>
    <property type="evidence" value="ECO:0007669"/>
    <property type="project" value="UniProtKB-KW"/>
</dbReference>
<dbReference type="GO" id="GO:0061724">
    <property type="term" value="P:lipophagy"/>
    <property type="evidence" value="ECO:0007669"/>
    <property type="project" value="UniProtKB-ARBA"/>
</dbReference>
<dbReference type="FunFam" id="1.20.58.80:FF:000009">
    <property type="entry name" value="spartin isoform X1"/>
    <property type="match status" value="1"/>
</dbReference>
<sequence length="707" mass="76344">MTNDENVMICLDVLTEDQQSRKTRVQMKQVAVNATLRMFTASKQKRRSTSCHDALRVRTVGSSVTSRHVTSRHVTLWDGGREKLQQLFCQSLSTSPRDVSAARRNRPDRSYDTADRLRKLQTVGRHLEGMEKAKQDAFDNARLQVIKDGYETAFDCLDKGLTADEAGDKAKALELYKRGRQHLLRAISVPSQGEECVGSTWKSARRMQQKMQETLNNITTRLAVLETGPDDGAAPTPSSSGAAEGLHPKKPERPAPSNLLSANGQPTGAVGGVPAEQPPVYSPQAADGHLSISYGTESGEMSLVGDEFYSRTSNSTPSPQSMGEDGEELLYIPHGVQIFFVTPEGQVSAPSYPGYLRLVKFSSDRTDNMPNRPPAFLQVCDWLYPLMAVNSPVLLCNTGVFMFPDMMAPAPGYYVGVVLSSELPAADRVLFQDLLSQMTDLRVQAPDEDAESVNLSQKVPIVPPEEAAPAATEDDKPLPEWSEKVASGILSGASWLSWGLVKGAEFTGKAIHKGASKLREHITPEDRPAHVSPTVTKGLHVAKQATGGAVKVSQFLVDGVCTIAGCVGRELAPQVKKHGGKLIPESMRKDKDGRSNIDGAMVVAASGVQGFATMWTGLEVAAKNITTSVASETVTTVKHKYGAAAGQATDHAVNSAINVGITAFNVDNLGIKAVVKRTGRQTAQAILEDYKIQDKPETGKQVEKSKK</sequence>
<dbReference type="InterPro" id="IPR009686">
    <property type="entry name" value="Senescence/spartin_C"/>
</dbReference>
<dbReference type="PANTHER" id="PTHR21068">
    <property type="entry name" value="SPARTIN"/>
    <property type="match status" value="1"/>
</dbReference>
<evidence type="ECO:0000256" key="1">
    <source>
        <dbReference type="ARBA" id="ARBA00004214"/>
    </source>
</evidence>
<dbReference type="GO" id="GO:0030496">
    <property type="term" value="C:midbody"/>
    <property type="evidence" value="ECO:0007669"/>
    <property type="project" value="UniProtKB-SubCell"/>
</dbReference>
<evidence type="ECO:0000256" key="18">
    <source>
        <dbReference type="SAM" id="MobiDB-lite"/>
    </source>
</evidence>
<keyword evidence="7" id="KW-0597">Phosphoprotein</keyword>
<evidence type="ECO:0000259" key="19">
    <source>
        <dbReference type="SMART" id="SM00745"/>
    </source>
</evidence>
<evidence type="ECO:0000256" key="15">
    <source>
        <dbReference type="ARBA" id="ARBA00054810"/>
    </source>
</evidence>
<evidence type="ECO:0000313" key="20">
    <source>
        <dbReference type="EMBL" id="TKS80789.1"/>
    </source>
</evidence>
<keyword evidence="14" id="KW-0446">Lipid-binding</keyword>
<evidence type="ECO:0000256" key="10">
    <source>
        <dbReference type="ARBA" id="ARBA00022963"/>
    </source>
</evidence>
<evidence type="ECO:0000256" key="3">
    <source>
        <dbReference type="ARBA" id="ARBA00004502"/>
    </source>
</evidence>
<evidence type="ECO:0000256" key="5">
    <source>
        <dbReference type="ARBA" id="ARBA00022490"/>
    </source>
</evidence>
<dbReference type="Pfam" id="PF06911">
    <property type="entry name" value="Senescence"/>
    <property type="match status" value="1"/>
</dbReference>
<comment type="subcellular location">
    <subcellularLocation>
        <location evidence="2">Cytoplasm</location>
    </subcellularLocation>
    <subcellularLocation>
        <location evidence="3">Lipid droplet</location>
    </subcellularLocation>
    <subcellularLocation>
        <location evidence="1">Midbody</location>
    </subcellularLocation>
</comment>
<feature type="compositionally biased region" description="Low complexity" evidence="18">
    <location>
        <begin position="232"/>
        <end position="243"/>
    </location>
</feature>
<dbReference type="GO" id="GO:0008289">
    <property type="term" value="F:lipid binding"/>
    <property type="evidence" value="ECO:0007669"/>
    <property type="project" value="UniProtKB-KW"/>
</dbReference>
<dbReference type="InterPro" id="IPR045036">
    <property type="entry name" value="Spartin-like"/>
</dbReference>
<keyword evidence="6" id="KW-1017">Isopeptide bond</keyword>
<dbReference type="STRING" id="240159.A0A4U5UZV6"/>
<dbReference type="SUPFAM" id="SSF116846">
    <property type="entry name" value="MIT domain"/>
    <property type="match status" value="1"/>
</dbReference>
<evidence type="ECO:0000256" key="14">
    <source>
        <dbReference type="ARBA" id="ARBA00023121"/>
    </source>
</evidence>
<keyword evidence="21" id="KW-1185">Reference proteome</keyword>
<evidence type="ECO:0000256" key="16">
    <source>
        <dbReference type="ARBA" id="ARBA00064034"/>
    </source>
</evidence>
<feature type="domain" description="MIT" evidence="19">
    <location>
        <begin position="146"/>
        <end position="224"/>
    </location>
</feature>
<evidence type="ECO:0000256" key="8">
    <source>
        <dbReference type="ARBA" id="ARBA00022677"/>
    </source>
</evidence>
<dbReference type="GO" id="GO:0005886">
    <property type="term" value="C:plasma membrane"/>
    <property type="evidence" value="ECO:0007669"/>
    <property type="project" value="TreeGrafter"/>
</dbReference>
<keyword evidence="11" id="KW-0007">Acetylation</keyword>
<comment type="function">
    <text evidence="15">Lipophagy receptor that plays an important role in lipid droplet (LD) turnover in motor neurons. Localizes to LDs and interacts with components of the autophagy machinery, such as MAP1LC3A/C proteins to deliver LDs to autophagosomes for degradation via lipophagy. Lipid transfer protein required for lipid droplet degradation, including by lipophagy. Can bind and transfer all lipid species found in lipid droplets, from phospholipids to triglycerides and sterol esters but the direction of lipid transfer by spartin and its cargos are unknown. May be implicated in endosomal trafficking, or microtubule dynamics, or both. Participates in cytokinesis.</text>
</comment>
<accession>A0A4U5UZV6</accession>
<gene>
    <name evidence="20" type="ORF">D9C73_014892</name>
</gene>
<dbReference type="CDD" id="cd02679">
    <property type="entry name" value="MIT_spastin"/>
    <property type="match status" value="1"/>
</dbReference>
<dbReference type="GO" id="GO:0005811">
    <property type="term" value="C:lipid droplet"/>
    <property type="evidence" value="ECO:0007669"/>
    <property type="project" value="UniProtKB-SubCell"/>
</dbReference>
<evidence type="ECO:0000256" key="9">
    <source>
        <dbReference type="ARBA" id="ARBA00022843"/>
    </source>
</evidence>
<keyword evidence="4" id="KW-0813">Transport</keyword>
<organism evidence="20 21">
    <name type="scientific">Collichthys lucidus</name>
    <name type="common">Big head croaker</name>
    <name type="synonym">Sciaena lucida</name>
    <dbReference type="NCBI Taxonomy" id="240159"/>
    <lineage>
        <taxon>Eukaryota</taxon>
        <taxon>Metazoa</taxon>
        <taxon>Chordata</taxon>
        <taxon>Craniata</taxon>
        <taxon>Vertebrata</taxon>
        <taxon>Euteleostomi</taxon>
        <taxon>Actinopterygii</taxon>
        <taxon>Neopterygii</taxon>
        <taxon>Teleostei</taxon>
        <taxon>Neoteleostei</taxon>
        <taxon>Acanthomorphata</taxon>
        <taxon>Eupercaria</taxon>
        <taxon>Sciaenidae</taxon>
        <taxon>Collichthys</taxon>
    </lineage>
</organism>
<dbReference type="EMBL" id="CM014090">
    <property type="protein sequence ID" value="TKS80789.1"/>
    <property type="molecule type" value="Genomic_DNA"/>
</dbReference>
<dbReference type="InterPro" id="IPR036181">
    <property type="entry name" value="MIT_dom_sf"/>
</dbReference>
<keyword evidence="9" id="KW-0832">Ubl conjugation</keyword>
<keyword evidence="8" id="KW-0551">Lipid droplet</keyword>
<dbReference type="GO" id="GO:0030514">
    <property type="term" value="P:negative regulation of BMP signaling pathway"/>
    <property type="evidence" value="ECO:0007669"/>
    <property type="project" value="TreeGrafter"/>
</dbReference>
<evidence type="ECO:0000256" key="4">
    <source>
        <dbReference type="ARBA" id="ARBA00022448"/>
    </source>
</evidence>
<evidence type="ECO:0000256" key="6">
    <source>
        <dbReference type="ARBA" id="ARBA00022499"/>
    </source>
</evidence>
<protein>
    <recommendedName>
        <fullName evidence="17">Spartin</fullName>
    </recommendedName>
</protein>
<evidence type="ECO:0000256" key="7">
    <source>
        <dbReference type="ARBA" id="ARBA00022553"/>
    </source>
</evidence>
<evidence type="ECO:0000313" key="21">
    <source>
        <dbReference type="Proteomes" id="UP000298787"/>
    </source>
</evidence>
<dbReference type="GO" id="GO:0051301">
    <property type="term" value="P:cell division"/>
    <property type="evidence" value="ECO:0007669"/>
    <property type="project" value="TreeGrafter"/>
</dbReference>
<feature type="region of interest" description="Disordered" evidence="18">
    <location>
        <begin position="227"/>
        <end position="287"/>
    </location>
</feature>
<dbReference type="AlphaFoldDB" id="A0A4U5UZV6"/>
<evidence type="ECO:0000256" key="12">
    <source>
        <dbReference type="ARBA" id="ARBA00023055"/>
    </source>
</evidence>
<dbReference type="Gene3D" id="1.20.58.80">
    <property type="entry name" value="Phosphotransferase system, lactose/cellobiose-type IIA subunit"/>
    <property type="match status" value="1"/>
</dbReference>
<keyword evidence="13" id="KW-0443">Lipid metabolism</keyword>